<dbReference type="EC" id="2.7.1.59" evidence="2"/>
<evidence type="ECO:0000313" key="3">
    <source>
        <dbReference type="Proteomes" id="UP000317369"/>
    </source>
</evidence>
<dbReference type="InterPro" id="IPR043129">
    <property type="entry name" value="ATPase_NBD"/>
</dbReference>
<organism evidence="2 3">
    <name type="scientific">Poriferisphaera corsica</name>
    <dbReference type="NCBI Taxonomy" id="2528020"/>
    <lineage>
        <taxon>Bacteria</taxon>
        <taxon>Pseudomonadati</taxon>
        <taxon>Planctomycetota</taxon>
        <taxon>Phycisphaerae</taxon>
        <taxon>Phycisphaerales</taxon>
        <taxon>Phycisphaeraceae</taxon>
        <taxon>Poriferisphaera</taxon>
    </lineage>
</organism>
<dbReference type="PANTHER" id="PTHR18964:SF149">
    <property type="entry name" value="BIFUNCTIONAL UDP-N-ACETYLGLUCOSAMINE 2-EPIMERASE_N-ACETYLMANNOSAMINE KINASE"/>
    <property type="match status" value="1"/>
</dbReference>
<dbReference type="PANTHER" id="PTHR18964">
    <property type="entry name" value="ROK (REPRESSOR, ORF, KINASE) FAMILY"/>
    <property type="match status" value="1"/>
</dbReference>
<dbReference type="SUPFAM" id="SSF53067">
    <property type="entry name" value="Actin-like ATPase domain"/>
    <property type="match status" value="1"/>
</dbReference>
<keyword evidence="3" id="KW-1185">Reference proteome</keyword>
<dbReference type="GO" id="GO:0045127">
    <property type="term" value="F:N-acetylglucosamine kinase activity"/>
    <property type="evidence" value="ECO:0007669"/>
    <property type="project" value="UniProtKB-EC"/>
</dbReference>
<keyword evidence="2" id="KW-0808">Transferase</keyword>
<dbReference type="InterPro" id="IPR049874">
    <property type="entry name" value="ROK_cs"/>
</dbReference>
<comment type="similarity">
    <text evidence="1">Belongs to the ROK (NagC/XylR) family.</text>
</comment>
<keyword evidence="2" id="KW-0418">Kinase</keyword>
<proteinExistence type="inferred from homology"/>
<dbReference type="Proteomes" id="UP000317369">
    <property type="component" value="Chromosome"/>
</dbReference>
<name>A0A517YUH7_9BACT</name>
<dbReference type="PROSITE" id="PS01125">
    <property type="entry name" value="ROK"/>
    <property type="match status" value="1"/>
</dbReference>
<accession>A0A517YUH7</accession>
<reference evidence="2 3" key="1">
    <citation type="submission" date="2019-02" db="EMBL/GenBank/DDBJ databases">
        <title>Deep-cultivation of Planctomycetes and their phenomic and genomic characterization uncovers novel biology.</title>
        <authorList>
            <person name="Wiegand S."/>
            <person name="Jogler M."/>
            <person name="Boedeker C."/>
            <person name="Pinto D."/>
            <person name="Vollmers J."/>
            <person name="Rivas-Marin E."/>
            <person name="Kohn T."/>
            <person name="Peeters S.H."/>
            <person name="Heuer A."/>
            <person name="Rast P."/>
            <person name="Oberbeckmann S."/>
            <person name="Bunk B."/>
            <person name="Jeske O."/>
            <person name="Meyerdierks A."/>
            <person name="Storesund J.E."/>
            <person name="Kallscheuer N."/>
            <person name="Luecker S."/>
            <person name="Lage O.M."/>
            <person name="Pohl T."/>
            <person name="Merkel B.J."/>
            <person name="Hornburger P."/>
            <person name="Mueller R.-W."/>
            <person name="Bruemmer F."/>
            <person name="Labrenz M."/>
            <person name="Spormann A.M."/>
            <person name="Op den Camp H."/>
            <person name="Overmann J."/>
            <person name="Amann R."/>
            <person name="Jetten M.S.M."/>
            <person name="Mascher T."/>
            <person name="Medema M.H."/>
            <person name="Devos D.P."/>
            <person name="Kaster A.-K."/>
            <person name="Ovreas L."/>
            <person name="Rohde M."/>
            <person name="Galperin M.Y."/>
            <person name="Jogler C."/>
        </authorList>
    </citation>
    <scope>NUCLEOTIDE SEQUENCE [LARGE SCALE GENOMIC DNA]</scope>
    <source>
        <strain evidence="2 3">KS4</strain>
    </source>
</reference>
<gene>
    <name evidence="2" type="primary">nagK</name>
    <name evidence="2" type="ORF">KS4_19530</name>
</gene>
<sequence length="320" mass="34260">MRRGYVVKSEVVSIGIDIGGTNIKAVCVDDAGVVLERLNAPSCDDVDQLTKRVIDIVNRLDERGESDDGVRRVSVGISSPGLVARDHRSIRWMRGRLEAVEGLDWSEVLGRDVFVLNDAHAATMGEAWVGAASDRDDVVLLTLGTGVGGGVIMNGRLLEGAIGRAGHLGHICMDVDGERDIVKMRGSFEDLIGDHTVEVRTGYVSTAALVTAVESGERGACEHWERWLKVLACGVASLINVFDPEVVVIGGGISKAGRLLFDGLAEQMDEVEWRPLEDEKAEMNGGSCVEIMAAELGDMAGAVGVARFAMLQCCQVEKKS</sequence>
<evidence type="ECO:0000313" key="2">
    <source>
        <dbReference type="EMBL" id="QDU33893.1"/>
    </source>
</evidence>
<dbReference type="InterPro" id="IPR000600">
    <property type="entry name" value="ROK"/>
</dbReference>
<protein>
    <submittedName>
        <fullName evidence="2">N-acetyl-D-glucosamine kinase</fullName>
        <ecNumber evidence="2">2.7.1.59</ecNumber>
    </submittedName>
</protein>
<dbReference type="OrthoDB" id="9795247at2"/>
<dbReference type="EMBL" id="CP036425">
    <property type="protein sequence ID" value="QDU33893.1"/>
    <property type="molecule type" value="Genomic_DNA"/>
</dbReference>
<dbReference type="Gene3D" id="3.30.420.40">
    <property type="match status" value="2"/>
</dbReference>
<evidence type="ECO:0000256" key="1">
    <source>
        <dbReference type="ARBA" id="ARBA00006479"/>
    </source>
</evidence>
<dbReference type="KEGG" id="pcor:KS4_19530"/>
<dbReference type="Pfam" id="PF00480">
    <property type="entry name" value="ROK"/>
    <property type="match status" value="1"/>
</dbReference>
<dbReference type="AlphaFoldDB" id="A0A517YUH7"/>